<dbReference type="PANTHER" id="PTHR35891">
    <property type="entry name" value="THIOL:DISULFIDE INTERCHANGE PROTEIN DSBA"/>
    <property type="match status" value="1"/>
</dbReference>
<comment type="subcellular location">
    <subcellularLocation>
        <location evidence="2">Periplasm</location>
    </subcellularLocation>
</comment>
<feature type="domain" description="Thioredoxin-like fold" evidence="5">
    <location>
        <begin position="37"/>
        <end position="192"/>
    </location>
</feature>
<gene>
    <name evidence="6" type="ORF">FCL42_09530</name>
</gene>
<accession>A0A4U1BNB8</accession>
<keyword evidence="2" id="KW-1015">Disulfide bond</keyword>
<dbReference type="Gene3D" id="3.40.30.10">
    <property type="entry name" value="Glutaredoxin"/>
    <property type="match status" value="1"/>
</dbReference>
<organism evidence="6 7">
    <name type="scientific">Ferrimonas aestuarii</name>
    <dbReference type="NCBI Taxonomy" id="2569539"/>
    <lineage>
        <taxon>Bacteria</taxon>
        <taxon>Pseudomonadati</taxon>
        <taxon>Pseudomonadota</taxon>
        <taxon>Gammaproteobacteria</taxon>
        <taxon>Alteromonadales</taxon>
        <taxon>Ferrimonadaceae</taxon>
        <taxon>Ferrimonas</taxon>
    </lineage>
</organism>
<dbReference type="SUPFAM" id="SSF52833">
    <property type="entry name" value="Thioredoxin-like"/>
    <property type="match status" value="1"/>
</dbReference>
<keyword evidence="7" id="KW-1185">Reference proteome</keyword>
<dbReference type="OrthoDB" id="9784896at2"/>
<dbReference type="PANTHER" id="PTHR35891:SF3">
    <property type="entry name" value="THIOL:DISULFIDE INTERCHANGE PROTEIN DSBL"/>
    <property type="match status" value="1"/>
</dbReference>
<dbReference type="EMBL" id="SWCJ01000005">
    <property type="protein sequence ID" value="TKB55423.1"/>
    <property type="molecule type" value="Genomic_DNA"/>
</dbReference>
<comment type="caution">
    <text evidence="6">The sequence shown here is derived from an EMBL/GenBank/DDBJ whole genome shotgun (WGS) entry which is preliminary data.</text>
</comment>
<dbReference type="InterPro" id="IPR036249">
    <property type="entry name" value="Thioredoxin-like_sf"/>
</dbReference>
<evidence type="ECO:0000256" key="3">
    <source>
        <dbReference type="PIRSR" id="PIRSR001488-1"/>
    </source>
</evidence>
<dbReference type="Pfam" id="PF13462">
    <property type="entry name" value="Thioredoxin_4"/>
    <property type="match status" value="1"/>
</dbReference>
<evidence type="ECO:0000256" key="4">
    <source>
        <dbReference type="SAM" id="SignalP"/>
    </source>
</evidence>
<keyword evidence="1 4" id="KW-0732">Signal</keyword>
<evidence type="ECO:0000313" key="7">
    <source>
        <dbReference type="Proteomes" id="UP000305675"/>
    </source>
</evidence>
<evidence type="ECO:0000256" key="1">
    <source>
        <dbReference type="ARBA" id="ARBA00022729"/>
    </source>
</evidence>
<dbReference type="GO" id="GO:0042597">
    <property type="term" value="C:periplasmic space"/>
    <property type="evidence" value="ECO:0007669"/>
    <property type="project" value="UniProtKB-SubCell"/>
</dbReference>
<dbReference type="InterPro" id="IPR012336">
    <property type="entry name" value="Thioredoxin-like_fold"/>
</dbReference>
<dbReference type="InterPro" id="IPR023205">
    <property type="entry name" value="DsbA/DsbL"/>
</dbReference>
<feature type="disulfide bond" description="Redox-active" evidence="3">
    <location>
        <begin position="50"/>
        <end position="53"/>
    </location>
</feature>
<dbReference type="PIRSF" id="PIRSF001488">
    <property type="entry name" value="Tdi_protein"/>
    <property type="match status" value="1"/>
</dbReference>
<comment type="similarity">
    <text evidence="2">Belongs to the thioredoxin family.</text>
</comment>
<evidence type="ECO:0000313" key="6">
    <source>
        <dbReference type="EMBL" id="TKB55423.1"/>
    </source>
</evidence>
<feature type="signal peptide" evidence="4">
    <location>
        <begin position="1"/>
        <end position="19"/>
    </location>
</feature>
<sequence>MKKTLTIAIASLLSFSTFAAKFEQGKHYEELTDAAFNAPNQVVKIYSTNCPFCYKYEKAVIPSYIKNLPDNVSYDAYHITTKPPFGKEKATVVAVAKQLGVQQYQSVKMAYYSQIHDKKIKFKSADETIEFGLDKLDITKAEFNKLKNSPEVTKLLKKWDQGVEVAKIKGIPAIVINGKYLINTQSITSMKMLDELTAELLNK</sequence>
<dbReference type="InterPro" id="IPR050824">
    <property type="entry name" value="Thiol_disulfide_DsbA"/>
</dbReference>
<evidence type="ECO:0000256" key="2">
    <source>
        <dbReference type="PIRNR" id="PIRNR001488"/>
    </source>
</evidence>
<evidence type="ECO:0000259" key="5">
    <source>
        <dbReference type="Pfam" id="PF13462"/>
    </source>
</evidence>
<feature type="chain" id="PRO_5020746988" description="Thiol:disulfide interchange protein" evidence="4">
    <location>
        <begin position="20"/>
        <end position="203"/>
    </location>
</feature>
<dbReference type="RefSeq" id="WP_136863180.1">
    <property type="nucleotide sequence ID" value="NZ_SWCJ01000005.1"/>
</dbReference>
<dbReference type="Proteomes" id="UP000305675">
    <property type="component" value="Unassembled WGS sequence"/>
</dbReference>
<name>A0A4U1BNB8_9GAMM</name>
<keyword evidence="2" id="KW-0574">Periplasm</keyword>
<dbReference type="AlphaFoldDB" id="A0A4U1BNB8"/>
<reference evidence="6 7" key="1">
    <citation type="submission" date="2019-04" db="EMBL/GenBank/DDBJ databases">
        <authorList>
            <person name="Hwang J.C."/>
        </authorList>
    </citation>
    <scope>NUCLEOTIDE SEQUENCE [LARGE SCALE GENOMIC DNA]</scope>
    <source>
        <strain evidence="6 7">IMCC35002</strain>
    </source>
</reference>
<dbReference type="CDD" id="cd03019">
    <property type="entry name" value="DsbA_DsbA"/>
    <property type="match status" value="1"/>
</dbReference>
<proteinExistence type="inferred from homology"/>
<protein>
    <recommendedName>
        <fullName evidence="2">Thiol:disulfide interchange protein</fullName>
    </recommendedName>
</protein>